<organism evidence="6 7">
    <name type="scientific">Filobasidium floriforme</name>
    <dbReference type="NCBI Taxonomy" id="5210"/>
    <lineage>
        <taxon>Eukaryota</taxon>
        <taxon>Fungi</taxon>
        <taxon>Dikarya</taxon>
        <taxon>Basidiomycota</taxon>
        <taxon>Agaricomycotina</taxon>
        <taxon>Tremellomycetes</taxon>
        <taxon>Filobasidiales</taxon>
        <taxon>Filobasidiaceae</taxon>
        <taxon>Filobasidium</taxon>
    </lineage>
</organism>
<reference evidence="6" key="1">
    <citation type="submission" date="2020-04" db="EMBL/GenBank/DDBJ databases">
        <title>Analysis of mating type loci in Filobasidium floriforme.</title>
        <authorList>
            <person name="Nowrousian M."/>
        </authorList>
    </citation>
    <scope>NUCLEOTIDE SEQUENCE</scope>
    <source>
        <strain evidence="6">CBS 6242</strain>
    </source>
</reference>
<dbReference type="EMBL" id="JABELV010000127">
    <property type="protein sequence ID" value="KAG7530127.1"/>
    <property type="molecule type" value="Genomic_DNA"/>
</dbReference>
<dbReference type="InterPro" id="IPR001969">
    <property type="entry name" value="Aspartic_peptidase_AS"/>
</dbReference>
<keyword evidence="2 3" id="KW-0064">Aspartyl protease</keyword>
<keyword evidence="3" id="KW-0378">Hydrolase</keyword>
<dbReference type="SUPFAM" id="SSF50630">
    <property type="entry name" value="Acid proteases"/>
    <property type="match status" value="1"/>
</dbReference>
<dbReference type="PANTHER" id="PTHR47966">
    <property type="entry name" value="BETA-SITE APP-CLEAVING ENZYME, ISOFORM A-RELATED"/>
    <property type="match status" value="1"/>
</dbReference>
<dbReference type="PANTHER" id="PTHR47966:SF51">
    <property type="entry name" value="BETA-SITE APP-CLEAVING ENZYME, ISOFORM A-RELATED"/>
    <property type="match status" value="1"/>
</dbReference>
<evidence type="ECO:0000256" key="4">
    <source>
        <dbReference type="SAM" id="SignalP"/>
    </source>
</evidence>
<dbReference type="InterPro" id="IPR001461">
    <property type="entry name" value="Aspartic_peptidase_A1"/>
</dbReference>
<evidence type="ECO:0000256" key="3">
    <source>
        <dbReference type="RuleBase" id="RU000454"/>
    </source>
</evidence>
<protein>
    <recommendedName>
        <fullName evidence="5">Peptidase A1 domain-containing protein</fullName>
    </recommendedName>
</protein>
<comment type="similarity">
    <text evidence="1 3">Belongs to the peptidase A1 family.</text>
</comment>
<evidence type="ECO:0000256" key="1">
    <source>
        <dbReference type="ARBA" id="ARBA00007447"/>
    </source>
</evidence>
<evidence type="ECO:0000259" key="5">
    <source>
        <dbReference type="PROSITE" id="PS51767"/>
    </source>
</evidence>
<dbReference type="AlphaFoldDB" id="A0A8K0JH91"/>
<dbReference type="PROSITE" id="PS51767">
    <property type="entry name" value="PEPTIDASE_A1"/>
    <property type="match status" value="1"/>
</dbReference>
<dbReference type="GO" id="GO:0004190">
    <property type="term" value="F:aspartic-type endopeptidase activity"/>
    <property type="evidence" value="ECO:0007669"/>
    <property type="project" value="UniProtKB-KW"/>
</dbReference>
<dbReference type="Pfam" id="PF00026">
    <property type="entry name" value="Asp"/>
    <property type="match status" value="1"/>
</dbReference>
<accession>A0A8K0JH91</accession>
<dbReference type="InterPro" id="IPR033121">
    <property type="entry name" value="PEPTIDASE_A1"/>
</dbReference>
<feature type="chain" id="PRO_5035460959" description="Peptidase A1 domain-containing protein" evidence="4">
    <location>
        <begin position="29"/>
        <end position="636"/>
    </location>
</feature>
<comment type="caution">
    <text evidence="6">The sequence shown here is derived from an EMBL/GenBank/DDBJ whole genome shotgun (WGS) entry which is preliminary data.</text>
</comment>
<dbReference type="CDD" id="cd05471">
    <property type="entry name" value="pepsin_like"/>
    <property type="match status" value="1"/>
</dbReference>
<dbReference type="InterPro" id="IPR021109">
    <property type="entry name" value="Peptidase_aspartic_dom_sf"/>
</dbReference>
<evidence type="ECO:0000313" key="7">
    <source>
        <dbReference type="Proteomes" id="UP000812966"/>
    </source>
</evidence>
<dbReference type="Proteomes" id="UP000812966">
    <property type="component" value="Unassembled WGS sequence"/>
</dbReference>
<name>A0A8K0JH91_9TREE</name>
<evidence type="ECO:0000256" key="2">
    <source>
        <dbReference type="ARBA" id="ARBA00022750"/>
    </source>
</evidence>
<feature type="signal peptide" evidence="4">
    <location>
        <begin position="1"/>
        <end position="28"/>
    </location>
</feature>
<feature type="domain" description="Peptidase A1" evidence="5">
    <location>
        <begin position="81"/>
        <end position="430"/>
    </location>
</feature>
<dbReference type="PRINTS" id="PR00792">
    <property type="entry name" value="PEPSIN"/>
</dbReference>
<proteinExistence type="inferred from homology"/>
<dbReference type="PROSITE" id="PS00141">
    <property type="entry name" value="ASP_PROTEASE"/>
    <property type="match status" value="1"/>
</dbReference>
<keyword evidence="3" id="KW-0645">Protease</keyword>
<dbReference type="GO" id="GO:0006508">
    <property type="term" value="P:proteolysis"/>
    <property type="evidence" value="ECO:0007669"/>
    <property type="project" value="UniProtKB-KW"/>
</dbReference>
<evidence type="ECO:0000313" key="6">
    <source>
        <dbReference type="EMBL" id="KAG7530127.1"/>
    </source>
</evidence>
<gene>
    <name evidence="6" type="ORF">FFLO_05242</name>
</gene>
<sequence>MFATTLFSNRAIALSAITLLHATNQVQAAITLSMSETRVSRDRSVVQGQTDGIVAMAGAPVDTKGADAFFALDNDGTVLTVDVGIGLGTGESTYKMMIDSGSPNFWIASPSCQGCKIDAAIPRYTANTTTTYGETPYNRAHLQYAIGDVSGSYKTETFSLGDHRVSNVTFVSVDEARIWPFPSPAQDVVGILPLGHGNLTVKDASGIAVEVPSPLQALYRNGSIDSPVCGIFLSQDKPQLTIGGVDESLTWNEAGKVNLPSVTDVYHYEVPLANALVMGNATVNFPNDTAIFDTGSSHIFGPWDAVESIYKSLQGIFFHDPDSDDKSSYYALPCQAPENFSFSFGFGGKQFPVPYEALVDSGRPVQRYVNGQLAATQPFVGWCHGNLQNTSMFGWTSEYDNKDRHWLMGLPFLRTVYSSWNFDSGEVILWPLNGATSSGSKMVESNATATATATIQGPPLPESTNGTASFVQTQTMAQASASTTTQDNGLATGQVSSATSAQGAEYGADTTAYPGNYVESSNYVASSAWTGTASAQSTKTTISSSTYRTDHPVLEQGMPSIATTNAGDQTVEASKTAIVATVTTAITTNSIYNATADHNVTPVVAPTFTETSGSINTVNTMYNTIQAPSRKRRWLR</sequence>
<dbReference type="Gene3D" id="2.40.70.10">
    <property type="entry name" value="Acid Proteases"/>
    <property type="match status" value="2"/>
</dbReference>
<keyword evidence="7" id="KW-1185">Reference proteome</keyword>
<dbReference type="InterPro" id="IPR034164">
    <property type="entry name" value="Pepsin-like_dom"/>
</dbReference>
<keyword evidence="4" id="KW-0732">Signal</keyword>